<organism evidence="3">
    <name type="scientific">Candidatus Enterococcus mansonii</name>
    <dbReference type="NCBI Taxonomy" id="1834181"/>
    <lineage>
        <taxon>Bacteria</taxon>
        <taxon>Bacillati</taxon>
        <taxon>Bacillota</taxon>
        <taxon>Bacilli</taxon>
        <taxon>Lactobacillales</taxon>
        <taxon>Enterococcaceae</taxon>
        <taxon>Enterococcus</taxon>
    </lineage>
</organism>
<dbReference type="OrthoDB" id="2195222at2"/>
<reference evidence="2 4" key="2">
    <citation type="submission" date="2018-07" db="EMBL/GenBank/DDBJ databases">
        <title>The Genome Sequence of Enterococcus sp. DIV0659b.</title>
        <authorList>
            <consortium name="The Broad Institute Genomics Platform"/>
            <consortium name="The Broad Institute Genomic Center for Infectious Diseases"/>
            <person name="Earl A."/>
            <person name="Manson A."/>
            <person name="Schwartman J."/>
            <person name="Gilmore M."/>
            <person name="Abouelleil A."/>
            <person name="Cao P."/>
            <person name="Chapman S."/>
            <person name="Cusick C."/>
            <person name="Shea T."/>
            <person name="Young S."/>
            <person name="Neafsey D."/>
            <person name="Nusbaum C."/>
            <person name="Birren B."/>
        </authorList>
    </citation>
    <scope>NUCLEOTIDE SEQUENCE [LARGE SCALE GENOMIC DNA]</scope>
    <source>
        <strain evidence="2 4">4G2_DIV0659</strain>
    </source>
</reference>
<dbReference type="EMBL" id="NGLE02000001">
    <property type="protein sequence ID" value="MEI5993213.1"/>
    <property type="molecule type" value="Genomic_DNA"/>
</dbReference>
<dbReference type="Proteomes" id="UP000195139">
    <property type="component" value="Unassembled WGS sequence"/>
</dbReference>
<dbReference type="InterPro" id="IPR013783">
    <property type="entry name" value="Ig-like_fold"/>
</dbReference>
<dbReference type="Pfam" id="PF17936">
    <property type="entry name" value="Big_6"/>
    <property type="match status" value="1"/>
</dbReference>
<proteinExistence type="predicted"/>
<evidence type="ECO:0000313" key="3">
    <source>
        <dbReference type="EMBL" id="OTO05857.1"/>
    </source>
</evidence>
<dbReference type="STRING" id="1834181.A5880_003032"/>
<gene>
    <name evidence="2" type="ORF">A5880_000754</name>
    <name evidence="3" type="ORF">A5880_003032</name>
</gene>
<dbReference type="EMBL" id="NGLE01000004">
    <property type="protein sequence ID" value="OTO05857.1"/>
    <property type="molecule type" value="Genomic_DNA"/>
</dbReference>
<reference evidence="3" key="1">
    <citation type="submission" date="2017-05" db="EMBL/GenBank/DDBJ databases">
        <title>The Genome Sequence of Enterococcus sp. 4G2_DIV0659.</title>
        <authorList>
            <consortium name="The Broad Institute Genomics Platform"/>
            <consortium name="The Broad Institute Genomic Center for Infectious Diseases"/>
            <person name="Earl A."/>
            <person name="Manson A."/>
            <person name="Schwartman J."/>
            <person name="Gilmore M."/>
            <person name="Abouelleil A."/>
            <person name="Cao P."/>
            <person name="Chapman S."/>
            <person name="Cusick C."/>
            <person name="Shea T."/>
            <person name="Young S."/>
            <person name="Neafsey D."/>
            <person name="Nusbaum C."/>
            <person name="Birren B."/>
        </authorList>
    </citation>
    <scope>NUCLEOTIDE SEQUENCE [LARGE SCALE GENOMIC DNA]</scope>
    <source>
        <strain evidence="3">4G2_DIV0659</strain>
    </source>
</reference>
<evidence type="ECO:0000313" key="4">
    <source>
        <dbReference type="Proteomes" id="UP000195139"/>
    </source>
</evidence>
<protein>
    <recommendedName>
        <fullName evidence="1">Bacterial Ig domain-containing protein</fullName>
    </recommendedName>
</protein>
<sequence length="791" mass="88754">MKKQIVKSSLYIMFFFFCFYLLTTYSNDKVNAETRSTNDIFLDSSKWKVTFEKTTYVINSDVTYKESYDLSATKIDFNLGKGYIRLEPGTDVIGLWIWEQSYGNYYDQWTQTWKTRVYTAKLSQTVPLEKGRYYQFKAKYELSYRTALPNYDHDVGYMDIVGISGKKFIMSANNSELAKGMVNAVHTVKAPETKNYEFQQKFIAPYDGEADGVYADARWFISDITYKDVTNEWLTLKDRINGLFINVEQKELKLSTTTQMVKELKKEVEDFDSILTPTDKMSLENVLTKAQTLLNKINVTITTGELVDNPEQQESYTLVGKTYPNAFLSFSGSASLPEGQLSSEVKGDTSNYQIRANNDGAFSYRLPRDSYFKAGEKVEVKSMLNGKFATVTKTVQDTTPPEAPKLDSVADISSSFSGDAEPNATINLYESGTNVVFLTGKVDDKGRFDLRIPEERKPLIPYKNYEVTATDGGGNTSVFSNTQQVKDTIPPSAEAILQYVSIGSEIPNVSTMIKNIYDNAGSEAVTKMLIKEPDLTKVGRATAIVELMDKAQNKTPIEVPFLVESPDVVKDGTYMLYGESFSALAVDYPDTEKEQIEFILANSKGNAWELSTAKERKGLISVDKTSVQKAAGTYELSLSIGAITKKITMTLLPGTLGIKKHSTDISFGEVTIKSKRQNIMQQKAVELTIEDTRIIKNQWRLTAQLTDLFQNAKGEKESGLGLYVKEIGHEIIPINSQVANEVFNSKESDKREVGILFSESSRSLNLEVMPGKILKEIAYTTKINWTIENGP</sequence>
<accession>A0A242C6H4</accession>
<dbReference type="RefSeq" id="WP_086331869.1">
    <property type="nucleotide sequence ID" value="NZ_NGLE02000001.1"/>
</dbReference>
<keyword evidence="4" id="KW-1185">Reference proteome</keyword>
<evidence type="ECO:0000259" key="1">
    <source>
        <dbReference type="Pfam" id="PF17936"/>
    </source>
</evidence>
<comment type="caution">
    <text evidence="3">The sequence shown here is derived from an EMBL/GenBank/DDBJ whole genome shotgun (WGS) entry which is preliminary data.</text>
</comment>
<feature type="domain" description="Bacterial Ig" evidence="1">
    <location>
        <begin position="401"/>
        <end position="480"/>
    </location>
</feature>
<dbReference type="InterPro" id="IPR041498">
    <property type="entry name" value="Big_6"/>
</dbReference>
<evidence type="ECO:0000313" key="2">
    <source>
        <dbReference type="EMBL" id="MEI5993213.1"/>
    </source>
</evidence>
<dbReference type="Gene3D" id="2.60.40.10">
    <property type="entry name" value="Immunoglobulins"/>
    <property type="match status" value="1"/>
</dbReference>
<name>A0A242C6H4_9ENTE</name>
<dbReference type="AlphaFoldDB" id="A0A242C6H4"/>